<evidence type="ECO:0000256" key="8">
    <source>
        <dbReference type="ARBA" id="ARBA00023136"/>
    </source>
</evidence>
<dbReference type="PANTHER" id="PTHR11562:SF17">
    <property type="entry name" value="RE54080P-RELATED"/>
    <property type="match status" value="1"/>
</dbReference>
<feature type="transmembrane region" description="Helical" evidence="9">
    <location>
        <begin position="91"/>
        <end position="113"/>
    </location>
</feature>
<dbReference type="Pfam" id="PF01545">
    <property type="entry name" value="Cation_efflux"/>
    <property type="match status" value="1"/>
</dbReference>
<dbReference type="EMBL" id="SRXV01000001">
    <property type="protein sequence ID" value="TGY93743.1"/>
    <property type="molecule type" value="Genomic_DNA"/>
</dbReference>
<evidence type="ECO:0000256" key="3">
    <source>
        <dbReference type="ARBA" id="ARBA00022448"/>
    </source>
</evidence>
<evidence type="ECO:0000256" key="6">
    <source>
        <dbReference type="ARBA" id="ARBA00022989"/>
    </source>
</evidence>
<dbReference type="Pfam" id="PF16916">
    <property type="entry name" value="ZT_dimer"/>
    <property type="match status" value="1"/>
</dbReference>
<keyword evidence="7" id="KW-0406">Ion transport</keyword>
<dbReference type="GO" id="GO:0005886">
    <property type="term" value="C:plasma membrane"/>
    <property type="evidence" value="ECO:0007669"/>
    <property type="project" value="TreeGrafter"/>
</dbReference>
<evidence type="ECO:0000313" key="12">
    <source>
        <dbReference type="EMBL" id="TGY93743.1"/>
    </source>
</evidence>
<dbReference type="InterPro" id="IPR027470">
    <property type="entry name" value="Cation_efflux_CTD"/>
</dbReference>
<evidence type="ECO:0000313" key="13">
    <source>
        <dbReference type="Proteomes" id="UP000305451"/>
    </source>
</evidence>
<dbReference type="SUPFAM" id="SSF161111">
    <property type="entry name" value="Cation efflux protein transmembrane domain-like"/>
    <property type="match status" value="1"/>
</dbReference>
<feature type="transmembrane region" description="Helical" evidence="9">
    <location>
        <begin position="166"/>
        <end position="184"/>
    </location>
</feature>
<keyword evidence="3" id="KW-0813">Transport</keyword>
<comment type="subcellular location">
    <subcellularLocation>
        <location evidence="1">Membrane</location>
        <topology evidence="1">Multi-pass membrane protein</topology>
    </subcellularLocation>
</comment>
<dbReference type="InterPro" id="IPR036837">
    <property type="entry name" value="Cation_efflux_CTD_sf"/>
</dbReference>
<evidence type="ECO:0000256" key="1">
    <source>
        <dbReference type="ARBA" id="ARBA00004141"/>
    </source>
</evidence>
<evidence type="ECO:0000256" key="7">
    <source>
        <dbReference type="ARBA" id="ARBA00023065"/>
    </source>
</evidence>
<evidence type="ECO:0000259" key="11">
    <source>
        <dbReference type="Pfam" id="PF16916"/>
    </source>
</evidence>
<dbReference type="PANTHER" id="PTHR11562">
    <property type="entry name" value="CATION EFFLUX PROTEIN/ ZINC TRANSPORTER"/>
    <property type="match status" value="1"/>
</dbReference>
<evidence type="ECO:0000256" key="5">
    <source>
        <dbReference type="ARBA" id="ARBA00022906"/>
    </source>
</evidence>
<keyword evidence="13" id="KW-1185">Reference proteome</keyword>
<evidence type="ECO:0000256" key="9">
    <source>
        <dbReference type="SAM" id="Phobius"/>
    </source>
</evidence>
<dbReference type="SUPFAM" id="SSF160240">
    <property type="entry name" value="Cation efflux protein cytoplasmic domain-like"/>
    <property type="match status" value="1"/>
</dbReference>
<evidence type="ECO:0000256" key="4">
    <source>
        <dbReference type="ARBA" id="ARBA00022692"/>
    </source>
</evidence>
<evidence type="ECO:0000256" key="2">
    <source>
        <dbReference type="ARBA" id="ARBA00008873"/>
    </source>
</evidence>
<organism evidence="12 13">
    <name type="scientific">Marinicauda pacifica</name>
    <dbReference type="NCBI Taxonomy" id="1133559"/>
    <lineage>
        <taxon>Bacteria</taxon>
        <taxon>Pseudomonadati</taxon>
        <taxon>Pseudomonadota</taxon>
        <taxon>Alphaproteobacteria</taxon>
        <taxon>Maricaulales</taxon>
        <taxon>Maricaulaceae</taxon>
        <taxon>Marinicauda</taxon>
    </lineage>
</organism>
<dbReference type="RefSeq" id="WP_135942937.1">
    <property type="nucleotide sequence ID" value="NZ_BMEI01000001.1"/>
</dbReference>
<keyword evidence="8 9" id="KW-0472">Membrane</keyword>
<gene>
    <name evidence="12" type="ORF">E5162_00140</name>
</gene>
<keyword evidence="4 9" id="KW-0812">Transmembrane</keyword>
<comment type="caution">
    <text evidence="12">The sequence shown here is derived from an EMBL/GenBank/DDBJ whole genome shotgun (WGS) entry which is preliminary data.</text>
</comment>
<keyword evidence="5" id="KW-0864">Zinc transport</keyword>
<dbReference type="GO" id="GO:0005385">
    <property type="term" value="F:zinc ion transmembrane transporter activity"/>
    <property type="evidence" value="ECO:0007669"/>
    <property type="project" value="TreeGrafter"/>
</dbReference>
<feature type="domain" description="Cation efflux protein transmembrane" evidence="10">
    <location>
        <begin position="25"/>
        <end position="215"/>
    </location>
</feature>
<sequence length="300" mass="32106">MAHDHDHSGHHHHVHTHAGNERRTLLAAAITGLFMVAEVVGGILTGSLALLADAAHMFTDFAALSLAWFAFRVSRRPADARRTFGFDRVQVLVAFANGVTLGVIVVWIAIEAIGRLASPEDIEAGPMMVIAALGLVVNIIAFAILHGADRDNLNIRGAAAHVMGDILGSVAALVAAGVILWTGFLAIDTILSLAISGLIAFSAWRLMRDAGLILLEAAPPETDREAIRTDLMAHIDGVEDVHHIHVWSITQERPMMTLHARLASNVGVDATVQAIKSRLEREHGLSHVTVEAEFGTCADQ</sequence>
<feature type="transmembrane region" description="Helical" evidence="9">
    <location>
        <begin position="25"/>
        <end position="44"/>
    </location>
</feature>
<protein>
    <submittedName>
        <fullName evidence="12">Cation diffusion facilitator family transporter</fullName>
    </submittedName>
</protein>
<feature type="transmembrane region" description="Helical" evidence="9">
    <location>
        <begin position="50"/>
        <end position="71"/>
    </location>
</feature>
<name>A0A4S2HD25_9PROT</name>
<keyword evidence="6 9" id="KW-1133">Transmembrane helix</keyword>
<feature type="transmembrane region" description="Helical" evidence="9">
    <location>
        <begin position="190"/>
        <end position="207"/>
    </location>
</feature>
<dbReference type="InterPro" id="IPR002524">
    <property type="entry name" value="Cation_efflux"/>
</dbReference>
<dbReference type="InterPro" id="IPR027469">
    <property type="entry name" value="Cation_efflux_TMD_sf"/>
</dbReference>
<dbReference type="Gene3D" id="1.20.1510.10">
    <property type="entry name" value="Cation efflux protein transmembrane domain"/>
    <property type="match status" value="1"/>
</dbReference>
<accession>A0A4S2HD25</accession>
<dbReference type="AlphaFoldDB" id="A0A4S2HD25"/>
<evidence type="ECO:0000259" key="10">
    <source>
        <dbReference type="Pfam" id="PF01545"/>
    </source>
</evidence>
<proteinExistence type="inferred from homology"/>
<dbReference type="InterPro" id="IPR058533">
    <property type="entry name" value="Cation_efflux_TM"/>
</dbReference>
<feature type="transmembrane region" description="Helical" evidence="9">
    <location>
        <begin position="125"/>
        <end position="145"/>
    </location>
</feature>
<keyword evidence="5" id="KW-0862">Zinc</keyword>
<dbReference type="InterPro" id="IPR050681">
    <property type="entry name" value="CDF/SLC30A"/>
</dbReference>
<dbReference type="OrthoDB" id="9809646at2"/>
<dbReference type="NCBIfam" id="TIGR01297">
    <property type="entry name" value="CDF"/>
    <property type="match status" value="1"/>
</dbReference>
<comment type="similarity">
    <text evidence="2">Belongs to the cation diffusion facilitator (CDF) transporter (TC 2.A.4) family. SLC30A subfamily.</text>
</comment>
<reference evidence="12 13" key="1">
    <citation type="journal article" date="2013" name="Int. J. Syst. Evol. Microbiol.">
        <title>Marinicauda pacifica gen. nov., sp. nov., a prosthecate alphaproteobacterium of the family Hyphomonadaceae isolated from deep seawater.</title>
        <authorList>
            <person name="Zhang X.Y."/>
            <person name="Li G.W."/>
            <person name="Wang C.S."/>
            <person name="Zhang Y.J."/>
            <person name="Xu X.W."/>
            <person name="Li H."/>
            <person name="Liu A."/>
            <person name="Liu C."/>
            <person name="Xie B.B."/>
            <person name="Qin Q.L."/>
            <person name="Xu Z."/>
            <person name="Chen X.L."/>
            <person name="Zhou B.C."/>
            <person name="Zhang Y.Z."/>
        </authorList>
    </citation>
    <scope>NUCLEOTIDE SEQUENCE [LARGE SCALE GENOMIC DNA]</scope>
    <source>
        <strain evidence="12 13">P-1 km-3</strain>
    </source>
</reference>
<feature type="domain" description="Cation efflux protein cytoplasmic" evidence="11">
    <location>
        <begin position="219"/>
        <end position="293"/>
    </location>
</feature>
<dbReference type="Proteomes" id="UP000305451">
    <property type="component" value="Unassembled WGS sequence"/>
</dbReference>